<organism evidence="1 2">
    <name type="scientific">Pleurotus eryngii</name>
    <name type="common">Boletus of the steppes</name>
    <dbReference type="NCBI Taxonomy" id="5323"/>
    <lineage>
        <taxon>Eukaryota</taxon>
        <taxon>Fungi</taxon>
        <taxon>Dikarya</taxon>
        <taxon>Basidiomycota</taxon>
        <taxon>Agaricomycotina</taxon>
        <taxon>Agaricomycetes</taxon>
        <taxon>Agaricomycetidae</taxon>
        <taxon>Agaricales</taxon>
        <taxon>Pleurotineae</taxon>
        <taxon>Pleurotaceae</taxon>
        <taxon>Pleurotus</taxon>
    </lineage>
</organism>
<name>A0A9P5ZIN0_PLEER</name>
<evidence type="ECO:0000313" key="1">
    <source>
        <dbReference type="EMBL" id="KAF9488464.1"/>
    </source>
</evidence>
<accession>A0A9P5ZIN0</accession>
<proteinExistence type="predicted"/>
<dbReference type="EMBL" id="MU154713">
    <property type="protein sequence ID" value="KAF9488464.1"/>
    <property type="molecule type" value="Genomic_DNA"/>
</dbReference>
<reference evidence="1" key="1">
    <citation type="submission" date="2020-11" db="EMBL/GenBank/DDBJ databases">
        <authorList>
            <consortium name="DOE Joint Genome Institute"/>
            <person name="Ahrendt S."/>
            <person name="Riley R."/>
            <person name="Andreopoulos W."/>
            <person name="Labutti K."/>
            <person name="Pangilinan J."/>
            <person name="Ruiz-Duenas F.J."/>
            <person name="Barrasa J.M."/>
            <person name="Sanchez-Garcia M."/>
            <person name="Camarero S."/>
            <person name="Miyauchi S."/>
            <person name="Serrano A."/>
            <person name="Linde D."/>
            <person name="Babiker R."/>
            <person name="Drula E."/>
            <person name="Ayuso-Fernandez I."/>
            <person name="Pacheco R."/>
            <person name="Padilla G."/>
            <person name="Ferreira P."/>
            <person name="Barriuso J."/>
            <person name="Kellner H."/>
            <person name="Castanera R."/>
            <person name="Alfaro M."/>
            <person name="Ramirez L."/>
            <person name="Pisabarro A.G."/>
            <person name="Kuo A."/>
            <person name="Tritt A."/>
            <person name="Lipzen A."/>
            <person name="He G."/>
            <person name="Yan M."/>
            <person name="Ng V."/>
            <person name="Cullen D."/>
            <person name="Martin F."/>
            <person name="Rosso M.-N."/>
            <person name="Henrissat B."/>
            <person name="Hibbett D."/>
            <person name="Martinez A.T."/>
            <person name="Grigoriev I.V."/>
        </authorList>
    </citation>
    <scope>NUCLEOTIDE SEQUENCE</scope>
    <source>
        <strain evidence="1">ATCC 90797</strain>
    </source>
</reference>
<protein>
    <submittedName>
        <fullName evidence="1">Uncharacterized protein</fullName>
    </submittedName>
</protein>
<gene>
    <name evidence="1" type="ORF">BDN71DRAFT_459059</name>
</gene>
<dbReference type="Proteomes" id="UP000807025">
    <property type="component" value="Unassembled WGS sequence"/>
</dbReference>
<sequence>MTTNHTCFHAYLLRIRPRKYPAQIMILNLLPRTSSCAPMHEYRRAVGGQTALSTKSVCIFEISHRSTAKPQDRNHPRSTFEPPTCGWTVYSTARRPCAYRGAYRDIDINTSGFPICSLGLQVWGRYSLFGTRLCCLVATGLFFHDCRLLWTRATSLGC</sequence>
<evidence type="ECO:0000313" key="2">
    <source>
        <dbReference type="Proteomes" id="UP000807025"/>
    </source>
</evidence>
<dbReference type="AlphaFoldDB" id="A0A9P5ZIN0"/>
<comment type="caution">
    <text evidence="1">The sequence shown here is derived from an EMBL/GenBank/DDBJ whole genome shotgun (WGS) entry which is preliminary data.</text>
</comment>
<keyword evidence="2" id="KW-1185">Reference proteome</keyword>